<name>Q9RXF6_DEIRA</name>
<dbReference type="KEGG" id="dra:DR_0357"/>
<accession>Q9RXF6</accession>
<dbReference type="SUPFAM" id="SSF143456">
    <property type="entry name" value="VC0467-like"/>
    <property type="match status" value="1"/>
</dbReference>
<dbReference type="InParanoid" id="Q9RXF6"/>
<evidence type="ECO:0000256" key="1">
    <source>
        <dbReference type="ARBA" id="ARBA00009600"/>
    </source>
</evidence>
<protein>
    <submittedName>
        <fullName evidence="2">Uncharacterized protein</fullName>
    </submittedName>
</protein>
<dbReference type="GO" id="GO:0005829">
    <property type="term" value="C:cytosol"/>
    <property type="evidence" value="ECO:0000318"/>
    <property type="project" value="GO_Central"/>
</dbReference>
<comment type="similarity">
    <text evidence="1">Belongs to the UPF0301 (AlgH) family.</text>
</comment>
<reference evidence="2 3" key="1">
    <citation type="journal article" date="1999" name="Science">
        <title>Genome sequence of the radioresistant bacterium Deinococcus radiodurans R1.</title>
        <authorList>
            <person name="White O."/>
            <person name="Eisen J.A."/>
            <person name="Heidelberg J.F."/>
            <person name="Hickey E.K."/>
            <person name="Peterson J.D."/>
            <person name="Dodson R.J."/>
            <person name="Haft D.H."/>
            <person name="Gwinn M.L."/>
            <person name="Nelson W.C."/>
            <person name="Richardson D.L."/>
            <person name="Moffat K.S."/>
            <person name="Qin H."/>
            <person name="Jiang L."/>
            <person name="Pamphile W."/>
            <person name="Crosby M."/>
            <person name="Shen M."/>
            <person name="Vamathevan J.J."/>
            <person name="Lam P."/>
            <person name="McDonald L."/>
            <person name="Utterback T."/>
            <person name="Zalewski C."/>
            <person name="Makarova K.S."/>
            <person name="Aravind L."/>
            <person name="Daly M.J."/>
            <person name="Minton K.W."/>
            <person name="Fleischmann R.D."/>
            <person name="Ketchum K.A."/>
            <person name="Nelson K.E."/>
            <person name="Salzberg S."/>
            <person name="Smith H.O."/>
            <person name="Venter J.C."/>
            <person name="Fraser C.M."/>
        </authorList>
    </citation>
    <scope>NUCLEOTIDE SEQUENCE [LARGE SCALE GENOMIC DNA]</scope>
    <source>
        <strain evidence="3">ATCC 13939 / DSM 20539 / JCM 16871 / LMG 4051 / NBRC 15346 / NCIMB 9279 / R1 / VKM B-1422</strain>
    </source>
</reference>
<gene>
    <name evidence="2" type="ordered locus">DR_0357</name>
</gene>
<sequence>MGGKAKPSPRPRYAAPMSGPLTFLVASPHLQGSFFEGAVVLLLEHDAQGAMGLMVHLPAGPTVAELLPDLAQEQAPVWLGGPVDPSLGWCLYRAPVGLEGEVQLTEGLMVSSSQDVLHAVIAGGQRYMLVLGYAGWAAGQLTEEARVGTWLWVEQDTPELLWDVAPEDRWNEALRRLGVSPDTIVPGGAQA</sequence>
<dbReference type="EnsemblBacteria" id="AAF09937">
    <property type="protein sequence ID" value="AAF09937"/>
    <property type="gene ID" value="DR_0357"/>
</dbReference>
<dbReference type="eggNOG" id="COG1678">
    <property type="taxonomic scope" value="Bacteria"/>
</dbReference>
<organism evidence="2 3">
    <name type="scientific">Deinococcus radiodurans (strain ATCC 13939 / DSM 20539 / JCM 16871 / CCUG 27074 / LMG 4051 / NBRC 15346 / NCIMB 9279 / VKM B-1422 / R1)</name>
    <dbReference type="NCBI Taxonomy" id="243230"/>
    <lineage>
        <taxon>Bacteria</taxon>
        <taxon>Thermotogati</taxon>
        <taxon>Deinococcota</taxon>
        <taxon>Deinococci</taxon>
        <taxon>Deinococcales</taxon>
        <taxon>Deinococcaceae</taxon>
        <taxon>Deinococcus</taxon>
    </lineage>
</organism>
<dbReference type="PANTHER" id="PTHR30327:SF1">
    <property type="entry name" value="UPF0301 PROTEIN YQGE"/>
    <property type="match status" value="1"/>
</dbReference>
<dbReference type="HOGENOM" id="CLU_057596_1_0_0"/>
<dbReference type="STRING" id="243230.DR_0357"/>
<dbReference type="Proteomes" id="UP000002524">
    <property type="component" value="Chromosome 1"/>
</dbReference>
<dbReference type="PIR" id="G75528">
    <property type="entry name" value="G75528"/>
</dbReference>
<dbReference type="SMR" id="Q9RXF6"/>
<dbReference type="InterPro" id="IPR003774">
    <property type="entry name" value="AlgH-like"/>
</dbReference>
<evidence type="ECO:0000313" key="3">
    <source>
        <dbReference type="Proteomes" id="UP000002524"/>
    </source>
</evidence>
<dbReference type="PaxDb" id="243230-DR_0357"/>
<evidence type="ECO:0000313" key="2">
    <source>
        <dbReference type="EMBL" id="AAF09937.1"/>
    </source>
</evidence>
<dbReference type="EMBL" id="AE000513">
    <property type="protein sequence ID" value="AAF09937.1"/>
    <property type="molecule type" value="Genomic_DNA"/>
</dbReference>
<dbReference type="Gene3D" id="3.40.1740.10">
    <property type="entry name" value="VC0467-like"/>
    <property type="match status" value="1"/>
</dbReference>
<proteinExistence type="inferred from homology"/>
<keyword evidence="3" id="KW-1185">Reference proteome</keyword>
<dbReference type="Pfam" id="PF02622">
    <property type="entry name" value="DUF179"/>
    <property type="match status" value="1"/>
</dbReference>
<dbReference type="OrthoDB" id="9807486at2"/>
<dbReference type="AlphaFoldDB" id="Q9RXF6"/>
<dbReference type="PANTHER" id="PTHR30327">
    <property type="entry name" value="UNCHARACTERIZED PROTEIN YQGE"/>
    <property type="match status" value="1"/>
</dbReference>
<dbReference type="PATRIC" id="fig|243230.17.peg.528"/>